<evidence type="ECO:0000256" key="1">
    <source>
        <dbReference type="SAM" id="MobiDB-lite"/>
    </source>
</evidence>
<evidence type="ECO:0000259" key="2">
    <source>
        <dbReference type="PROSITE" id="PS51082"/>
    </source>
</evidence>
<dbReference type="EMBL" id="BDIP01000053">
    <property type="protein sequence ID" value="GIQ79770.1"/>
    <property type="molecule type" value="Genomic_DNA"/>
</dbReference>
<feature type="domain" description="WH2" evidence="2">
    <location>
        <begin position="353"/>
        <end position="370"/>
    </location>
</feature>
<dbReference type="PANTHER" id="PTHR45691">
    <property type="entry name" value="PROTEIN DIAPHANOUS"/>
    <property type="match status" value="1"/>
</dbReference>
<feature type="compositionally biased region" description="Pro residues" evidence="1">
    <location>
        <begin position="311"/>
        <end position="349"/>
    </location>
</feature>
<dbReference type="Proteomes" id="UP000265618">
    <property type="component" value="Unassembled WGS sequence"/>
</dbReference>
<feature type="compositionally biased region" description="Basic residues" evidence="1">
    <location>
        <begin position="237"/>
        <end position="253"/>
    </location>
</feature>
<feature type="region of interest" description="Disordered" evidence="1">
    <location>
        <begin position="408"/>
        <end position="427"/>
    </location>
</feature>
<dbReference type="InterPro" id="IPR011993">
    <property type="entry name" value="PH-like_dom_sf"/>
</dbReference>
<dbReference type="PROSITE" id="PS51082">
    <property type="entry name" value="WH2"/>
    <property type="match status" value="1"/>
</dbReference>
<evidence type="ECO:0000313" key="4">
    <source>
        <dbReference type="Proteomes" id="UP000265618"/>
    </source>
</evidence>
<comment type="caution">
    <text evidence="3">The sequence shown here is derived from an EMBL/GenBank/DDBJ whole genome shotgun (WGS) entry which is preliminary data.</text>
</comment>
<organism evidence="3 4">
    <name type="scientific">Kipferlia bialata</name>
    <dbReference type="NCBI Taxonomy" id="797122"/>
    <lineage>
        <taxon>Eukaryota</taxon>
        <taxon>Metamonada</taxon>
        <taxon>Carpediemonas-like organisms</taxon>
        <taxon>Kipferlia</taxon>
    </lineage>
</organism>
<feature type="region of interest" description="Disordered" evidence="1">
    <location>
        <begin position="225"/>
        <end position="356"/>
    </location>
</feature>
<dbReference type="GO" id="GO:0003779">
    <property type="term" value="F:actin binding"/>
    <property type="evidence" value="ECO:0007669"/>
    <property type="project" value="InterPro"/>
</dbReference>
<dbReference type="GO" id="GO:0005884">
    <property type="term" value="C:actin filament"/>
    <property type="evidence" value="ECO:0007669"/>
    <property type="project" value="TreeGrafter"/>
</dbReference>
<gene>
    <name evidence="3" type="ORF">KIPB_000465</name>
</gene>
<dbReference type="PANTHER" id="PTHR45691:SF6">
    <property type="entry name" value="PROTEIN DIAPHANOUS"/>
    <property type="match status" value="1"/>
</dbReference>
<dbReference type="GO" id="GO:0030041">
    <property type="term" value="P:actin filament polymerization"/>
    <property type="evidence" value="ECO:0007669"/>
    <property type="project" value="TreeGrafter"/>
</dbReference>
<feature type="compositionally biased region" description="Acidic residues" evidence="1">
    <location>
        <begin position="409"/>
        <end position="427"/>
    </location>
</feature>
<accession>A0A9K3GEP4</accession>
<dbReference type="InterPro" id="IPR051412">
    <property type="entry name" value="Formin_Homology_Diaphanous_sf"/>
</dbReference>
<dbReference type="Gene3D" id="2.30.29.30">
    <property type="entry name" value="Pleckstrin-homology domain (PH domain)/Phosphotyrosine-binding domain (PTB)"/>
    <property type="match status" value="1"/>
</dbReference>
<sequence length="427" mass="44702">MTSEMDISRIEGVIGSRHTVLVSAHVVFSELQLTPTPNWGNLTHRARVKGVAAISSDENGAPWFYLIDLTYTGKVKKRIKLPLVLDSLGIQRPTPTLLVWEETSTWIALAFDTEQQTRTFFEDVQRAYQTLEMEAAQTKTTGGKLFRAFRGRTKGMFSRKSAPMVMSAPVTFQHQGGVDGATGQVSGEIPEVYKQQLMAAGMSPAAFEDGGAALMDALRRVAQGEEVQTASPAQVKRAQRIARQSKRRSKRQHTAQPTMAPPPPPPGAMAAGGPPPPPPLPSVGAKPRKRVPPPGVAPPPPPPGGASAGGIPPPPPMPPVGGPPVPPPVRAKPPAPSGASLPPGPPPAPAGGDMGALLASIRQGVALKSVKATPDSSGLPDLGAMSAADKGDLVALLTSSIVARRIELEAGEESSSDEDSYSDSDSM</sequence>
<feature type="compositionally biased region" description="Pro residues" evidence="1">
    <location>
        <begin position="292"/>
        <end position="304"/>
    </location>
</feature>
<protein>
    <recommendedName>
        <fullName evidence="2">WH2 domain-containing protein</fullName>
    </recommendedName>
</protein>
<dbReference type="AlphaFoldDB" id="A0A9K3GEP4"/>
<proteinExistence type="predicted"/>
<keyword evidence="4" id="KW-1185">Reference proteome</keyword>
<dbReference type="InterPro" id="IPR003124">
    <property type="entry name" value="WH2_dom"/>
</dbReference>
<reference evidence="3 4" key="1">
    <citation type="journal article" date="2018" name="PLoS ONE">
        <title>The draft genome of Kipferlia bialata reveals reductive genome evolution in fornicate parasites.</title>
        <authorList>
            <person name="Tanifuji G."/>
            <person name="Takabayashi S."/>
            <person name="Kume K."/>
            <person name="Takagi M."/>
            <person name="Nakayama T."/>
            <person name="Kamikawa R."/>
            <person name="Inagaki Y."/>
            <person name="Hashimoto T."/>
        </authorList>
    </citation>
    <scope>NUCLEOTIDE SEQUENCE [LARGE SCALE GENOMIC DNA]</scope>
    <source>
        <strain evidence="3">NY0173</strain>
    </source>
</reference>
<feature type="compositionally biased region" description="Pro residues" evidence="1">
    <location>
        <begin position="259"/>
        <end position="281"/>
    </location>
</feature>
<evidence type="ECO:0000313" key="3">
    <source>
        <dbReference type="EMBL" id="GIQ79770.1"/>
    </source>
</evidence>
<name>A0A9K3GEP4_9EUKA</name>